<feature type="non-terminal residue" evidence="2">
    <location>
        <position position="163"/>
    </location>
</feature>
<protein>
    <submittedName>
        <fullName evidence="2">Uncharacterized protein</fullName>
    </submittedName>
</protein>
<evidence type="ECO:0000313" key="2">
    <source>
        <dbReference type="EMBL" id="OCL13779.1"/>
    </source>
</evidence>
<sequence>MFSIDDIPHDFRNALYQQLNLFSLTYQLRTAIGVTAPGKPSERVPIVVHCRRRSKQLSTAALVSAAHSLLLEQQSQTAASNPTSKDLPPLRPSSLPPTRLGQLTLHHAISMQLALCADARSLQQVLNSALGSPLTAATLTDLGPEIANVFLRLHRAALPPTHS</sequence>
<evidence type="ECO:0000313" key="3">
    <source>
        <dbReference type="Proteomes" id="UP000250140"/>
    </source>
</evidence>
<evidence type="ECO:0000256" key="1">
    <source>
        <dbReference type="SAM" id="MobiDB-lite"/>
    </source>
</evidence>
<dbReference type="Proteomes" id="UP000250140">
    <property type="component" value="Unassembled WGS sequence"/>
</dbReference>
<gene>
    <name evidence="2" type="ORF">AOQ84DRAFT_224274</name>
</gene>
<dbReference type="AlphaFoldDB" id="A0A8E2FB66"/>
<accession>A0A8E2FB66</accession>
<dbReference type="EMBL" id="KV748669">
    <property type="protein sequence ID" value="OCL13779.1"/>
    <property type="molecule type" value="Genomic_DNA"/>
</dbReference>
<feature type="compositionally biased region" description="Polar residues" evidence="1">
    <location>
        <begin position="74"/>
        <end position="84"/>
    </location>
</feature>
<reference evidence="2 3" key="1">
    <citation type="journal article" date="2016" name="Nat. Commun.">
        <title>Ectomycorrhizal ecology is imprinted in the genome of the dominant symbiotic fungus Cenococcum geophilum.</title>
        <authorList>
            <consortium name="DOE Joint Genome Institute"/>
            <person name="Peter M."/>
            <person name="Kohler A."/>
            <person name="Ohm R.A."/>
            <person name="Kuo A."/>
            <person name="Krutzmann J."/>
            <person name="Morin E."/>
            <person name="Arend M."/>
            <person name="Barry K.W."/>
            <person name="Binder M."/>
            <person name="Choi C."/>
            <person name="Clum A."/>
            <person name="Copeland A."/>
            <person name="Grisel N."/>
            <person name="Haridas S."/>
            <person name="Kipfer T."/>
            <person name="LaButti K."/>
            <person name="Lindquist E."/>
            <person name="Lipzen A."/>
            <person name="Maire R."/>
            <person name="Meier B."/>
            <person name="Mihaltcheva S."/>
            <person name="Molinier V."/>
            <person name="Murat C."/>
            <person name="Poggeler S."/>
            <person name="Quandt C.A."/>
            <person name="Sperisen C."/>
            <person name="Tritt A."/>
            <person name="Tisserant E."/>
            <person name="Crous P.W."/>
            <person name="Henrissat B."/>
            <person name="Nehls U."/>
            <person name="Egli S."/>
            <person name="Spatafora J.W."/>
            <person name="Grigoriev I.V."/>
            <person name="Martin F.M."/>
        </authorList>
    </citation>
    <scope>NUCLEOTIDE SEQUENCE [LARGE SCALE GENOMIC DNA]</scope>
    <source>
        <strain evidence="2 3">CBS 207.34</strain>
    </source>
</reference>
<keyword evidence="3" id="KW-1185">Reference proteome</keyword>
<organism evidence="2 3">
    <name type="scientific">Glonium stellatum</name>
    <dbReference type="NCBI Taxonomy" id="574774"/>
    <lineage>
        <taxon>Eukaryota</taxon>
        <taxon>Fungi</taxon>
        <taxon>Dikarya</taxon>
        <taxon>Ascomycota</taxon>
        <taxon>Pezizomycotina</taxon>
        <taxon>Dothideomycetes</taxon>
        <taxon>Pleosporomycetidae</taxon>
        <taxon>Gloniales</taxon>
        <taxon>Gloniaceae</taxon>
        <taxon>Glonium</taxon>
    </lineage>
</organism>
<name>A0A8E2FB66_9PEZI</name>
<proteinExistence type="predicted"/>
<feature type="region of interest" description="Disordered" evidence="1">
    <location>
        <begin position="74"/>
        <end position="98"/>
    </location>
</feature>